<comment type="caution">
    <text evidence="1">The sequence shown here is derived from an EMBL/GenBank/DDBJ whole genome shotgun (WGS) entry which is preliminary data.</text>
</comment>
<evidence type="ECO:0000313" key="2">
    <source>
        <dbReference type="Proteomes" id="UP000022910"/>
    </source>
</evidence>
<name>A0A015ISN5_RHIIW</name>
<accession>A0A015ISN5</accession>
<reference evidence="1 2" key="1">
    <citation type="submission" date="2014-02" db="EMBL/GenBank/DDBJ databases">
        <title>Single nucleus genome sequencing reveals high similarity among nuclei of an endomycorrhizal fungus.</title>
        <authorList>
            <person name="Lin K."/>
            <person name="Geurts R."/>
            <person name="Zhang Z."/>
            <person name="Limpens E."/>
            <person name="Saunders D.G."/>
            <person name="Mu D."/>
            <person name="Pang E."/>
            <person name="Cao H."/>
            <person name="Cha H."/>
            <person name="Lin T."/>
            <person name="Zhou Q."/>
            <person name="Shang Y."/>
            <person name="Li Y."/>
            <person name="Ivanov S."/>
            <person name="Sharma T."/>
            <person name="Velzen R.V."/>
            <person name="Ruijter N.D."/>
            <person name="Aanen D.K."/>
            <person name="Win J."/>
            <person name="Kamoun S."/>
            <person name="Bisseling T."/>
            <person name="Huang S."/>
        </authorList>
    </citation>
    <scope>NUCLEOTIDE SEQUENCE [LARGE SCALE GENOMIC DNA]</scope>
    <source>
        <strain evidence="2">DAOM197198w</strain>
    </source>
</reference>
<dbReference type="HOGENOM" id="CLU_118715_2_0_1"/>
<protein>
    <submittedName>
        <fullName evidence="1">Uncharacterized protein</fullName>
    </submittedName>
</protein>
<sequence length="140" mass="16072">MDRFLSLIDYNNIFTFLNVNEQAQKLAIKARDGTIPKISTGKELLKICLDFKLRSDNQRHIIDIDSVTDEIWNSRLSASQKWQVKNLADNVNKARNATTIELIARINTPQITKTPLENSILNGTSFHDDKGFEFLIHPFQ</sequence>
<keyword evidence="2" id="KW-1185">Reference proteome</keyword>
<dbReference type="AlphaFoldDB" id="A0A015ISN5"/>
<organism evidence="1 2">
    <name type="scientific">Rhizophagus irregularis (strain DAOM 197198w)</name>
    <name type="common">Glomus intraradices</name>
    <dbReference type="NCBI Taxonomy" id="1432141"/>
    <lineage>
        <taxon>Eukaryota</taxon>
        <taxon>Fungi</taxon>
        <taxon>Fungi incertae sedis</taxon>
        <taxon>Mucoromycota</taxon>
        <taxon>Glomeromycotina</taxon>
        <taxon>Glomeromycetes</taxon>
        <taxon>Glomerales</taxon>
        <taxon>Glomeraceae</taxon>
        <taxon>Rhizophagus</taxon>
    </lineage>
</organism>
<dbReference type="EMBL" id="JEMT01025993">
    <property type="protein sequence ID" value="EXX60222.1"/>
    <property type="molecule type" value="Genomic_DNA"/>
</dbReference>
<proteinExistence type="predicted"/>
<dbReference type="Proteomes" id="UP000022910">
    <property type="component" value="Unassembled WGS sequence"/>
</dbReference>
<dbReference type="OrthoDB" id="2322426at2759"/>
<gene>
    <name evidence="1" type="ORF">RirG_181920</name>
</gene>
<evidence type="ECO:0000313" key="1">
    <source>
        <dbReference type="EMBL" id="EXX60222.1"/>
    </source>
</evidence>